<dbReference type="InterPro" id="IPR001650">
    <property type="entry name" value="Helicase_C-like"/>
</dbReference>
<dbReference type="EMBL" id="JACJVO010000048">
    <property type="protein sequence ID" value="MBB6735390.1"/>
    <property type="molecule type" value="Genomic_DNA"/>
</dbReference>
<dbReference type="GO" id="GO:0003724">
    <property type="term" value="F:RNA helicase activity"/>
    <property type="evidence" value="ECO:0007669"/>
    <property type="project" value="InterPro"/>
</dbReference>
<feature type="domain" description="Helicase ATP-binding" evidence="8">
    <location>
        <begin position="33"/>
        <end position="204"/>
    </location>
</feature>
<keyword evidence="1" id="KW-0547">Nucleotide-binding</keyword>
<feature type="compositionally biased region" description="Basic and acidic residues" evidence="7">
    <location>
        <begin position="432"/>
        <end position="450"/>
    </location>
</feature>
<dbReference type="CDD" id="cd18787">
    <property type="entry name" value="SF2_C_DEAD"/>
    <property type="match status" value="1"/>
</dbReference>
<organism evidence="11 12">
    <name type="scientific">Cohnella zeiphila</name>
    <dbReference type="NCBI Taxonomy" id="2761120"/>
    <lineage>
        <taxon>Bacteria</taxon>
        <taxon>Bacillati</taxon>
        <taxon>Bacillota</taxon>
        <taxon>Bacilli</taxon>
        <taxon>Bacillales</taxon>
        <taxon>Paenibacillaceae</taxon>
        <taxon>Cohnella</taxon>
    </lineage>
</organism>
<evidence type="ECO:0000256" key="6">
    <source>
        <dbReference type="PROSITE-ProRule" id="PRU00552"/>
    </source>
</evidence>
<dbReference type="Proteomes" id="UP000564644">
    <property type="component" value="Unassembled WGS sequence"/>
</dbReference>
<feature type="compositionally biased region" description="Gly residues" evidence="7">
    <location>
        <begin position="513"/>
        <end position="523"/>
    </location>
</feature>
<dbReference type="SMART" id="SM00490">
    <property type="entry name" value="HELICc"/>
    <property type="match status" value="1"/>
</dbReference>
<name>A0A7X0SUY5_9BACL</name>
<keyword evidence="2" id="KW-0378">Hydrolase</keyword>
<dbReference type="AlphaFoldDB" id="A0A7X0SUY5"/>
<dbReference type="SMART" id="SM00487">
    <property type="entry name" value="DEXDc"/>
    <property type="match status" value="1"/>
</dbReference>
<evidence type="ECO:0000259" key="10">
    <source>
        <dbReference type="PROSITE" id="PS51195"/>
    </source>
</evidence>
<evidence type="ECO:0000256" key="4">
    <source>
        <dbReference type="ARBA" id="ARBA00022840"/>
    </source>
</evidence>
<evidence type="ECO:0000259" key="9">
    <source>
        <dbReference type="PROSITE" id="PS51194"/>
    </source>
</evidence>
<dbReference type="GO" id="GO:0003676">
    <property type="term" value="F:nucleic acid binding"/>
    <property type="evidence" value="ECO:0007669"/>
    <property type="project" value="InterPro"/>
</dbReference>
<dbReference type="PANTHER" id="PTHR47959">
    <property type="entry name" value="ATP-DEPENDENT RNA HELICASE RHLE-RELATED"/>
    <property type="match status" value="1"/>
</dbReference>
<feature type="region of interest" description="Disordered" evidence="7">
    <location>
        <begin position="366"/>
        <end position="622"/>
    </location>
</feature>
<feature type="compositionally biased region" description="Gly residues" evidence="7">
    <location>
        <begin position="387"/>
        <end position="406"/>
    </location>
</feature>
<dbReference type="SUPFAM" id="SSF52540">
    <property type="entry name" value="P-loop containing nucleoside triphosphate hydrolases"/>
    <property type="match status" value="1"/>
</dbReference>
<feature type="domain" description="DEAD-box RNA helicase Q" evidence="10">
    <location>
        <begin position="2"/>
        <end position="30"/>
    </location>
</feature>
<dbReference type="InterPro" id="IPR050079">
    <property type="entry name" value="DEAD_box_RNA_helicase"/>
</dbReference>
<evidence type="ECO:0000256" key="3">
    <source>
        <dbReference type="ARBA" id="ARBA00022806"/>
    </source>
</evidence>
<proteinExistence type="inferred from homology"/>
<dbReference type="CDD" id="cd00268">
    <property type="entry name" value="DEADc"/>
    <property type="match status" value="1"/>
</dbReference>
<keyword evidence="12" id="KW-1185">Reference proteome</keyword>
<evidence type="ECO:0000256" key="2">
    <source>
        <dbReference type="ARBA" id="ARBA00022801"/>
    </source>
</evidence>
<evidence type="ECO:0000256" key="1">
    <source>
        <dbReference type="ARBA" id="ARBA00022741"/>
    </source>
</evidence>
<feature type="compositionally biased region" description="Basic and acidic residues" evidence="7">
    <location>
        <begin position="524"/>
        <end position="536"/>
    </location>
</feature>
<sequence>MSGFASLGISEDRTARLSALGIKEPTPVQKAAIPLVLQGKDVIGQAQTGTGKTLAFVLPMLEKINTRSDKLQGLIVTPTRELALQITAEVKKLIGEEEGVRVLAVYGGQDVEAQLAKLKGNVHLVIATPGRLLDHLRRETVQLYGVQTLVLDEADQMLHMGFLGEVEEILRNTPSQRQTLLFSATMPAKIRELAARILRKPEEVTVRAPQVTVKDIRQLVVETTDRGKQAALKAMIDETRPYLGMIFCRTKRRASTLNEALQSAGYSCDELHGDLSQAKREQVMKRFREAKLQLLVATDIAARGLDVEGVTHVYNYDIPHDVESYIHRIGRTGRAGESGMAITFAAPKDRPELANIESGIGMALERRTIGSSPLGAGEGTVRREPGASGGRSKGGRGPSTDGGRGQGGRERGSVGGRSTGVRGKAFGGGRSQDGREPRAGSGDGRGDRGPSTDGGRGQGGRGQGFGSERSLSGGEQGFGAARSRGGRMAATAAHGRTRRPGERPAGEPSPRGGEYGRGSGAGPGRRERAADARTHGGEGGGPGEWTRPAGRARAAGDTAARPGERGRESAPGGRNGVRGRSDGGRPATGGRGGQPGAAGRGRSGAGKPGRPGSGGGGRGRSR</sequence>
<dbReference type="PROSITE" id="PS51192">
    <property type="entry name" value="HELICASE_ATP_BIND_1"/>
    <property type="match status" value="1"/>
</dbReference>
<dbReference type="InterPro" id="IPR027417">
    <property type="entry name" value="P-loop_NTPase"/>
</dbReference>
<dbReference type="InterPro" id="IPR011545">
    <property type="entry name" value="DEAD/DEAH_box_helicase_dom"/>
</dbReference>
<reference evidence="11 12" key="1">
    <citation type="submission" date="2020-08" db="EMBL/GenBank/DDBJ databases">
        <title>Cohnella phylogeny.</title>
        <authorList>
            <person name="Dunlap C."/>
        </authorList>
    </citation>
    <scope>NUCLEOTIDE SEQUENCE [LARGE SCALE GENOMIC DNA]</scope>
    <source>
        <strain evidence="11 12">CBP 2801</strain>
    </source>
</reference>
<evidence type="ECO:0000256" key="5">
    <source>
        <dbReference type="ARBA" id="ARBA00038437"/>
    </source>
</evidence>
<keyword evidence="4" id="KW-0067">ATP-binding</keyword>
<dbReference type="PROSITE" id="PS51195">
    <property type="entry name" value="Q_MOTIF"/>
    <property type="match status" value="1"/>
</dbReference>
<evidence type="ECO:0000256" key="7">
    <source>
        <dbReference type="SAM" id="MobiDB-lite"/>
    </source>
</evidence>
<dbReference type="RefSeq" id="WP_185133046.1">
    <property type="nucleotide sequence ID" value="NZ_JACJVO010000048.1"/>
</dbReference>
<comment type="similarity">
    <text evidence="5">Belongs to the DEAD box helicase family.</text>
</comment>
<evidence type="ECO:0000259" key="8">
    <source>
        <dbReference type="PROSITE" id="PS51192"/>
    </source>
</evidence>
<gene>
    <name evidence="11" type="ORF">H7C18_31225</name>
</gene>
<dbReference type="PROSITE" id="PS51194">
    <property type="entry name" value="HELICASE_CTER"/>
    <property type="match status" value="1"/>
</dbReference>
<dbReference type="InterPro" id="IPR014001">
    <property type="entry name" value="Helicase_ATP-bd"/>
</dbReference>
<protein>
    <submittedName>
        <fullName evidence="11">DEAD/DEAH box helicase</fullName>
    </submittedName>
</protein>
<feature type="compositionally biased region" description="Low complexity" evidence="7">
    <location>
        <begin position="479"/>
        <end position="493"/>
    </location>
</feature>
<feature type="domain" description="Helicase C-terminal" evidence="9">
    <location>
        <begin position="215"/>
        <end position="375"/>
    </location>
</feature>
<dbReference type="PANTHER" id="PTHR47959:SF13">
    <property type="entry name" value="ATP-DEPENDENT RNA HELICASE RHLE"/>
    <property type="match status" value="1"/>
</dbReference>
<dbReference type="GO" id="GO:0005524">
    <property type="term" value="F:ATP binding"/>
    <property type="evidence" value="ECO:0007669"/>
    <property type="project" value="UniProtKB-KW"/>
</dbReference>
<evidence type="ECO:0000313" key="11">
    <source>
        <dbReference type="EMBL" id="MBB6735390.1"/>
    </source>
</evidence>
<feature type="short sequence motif" description="Q motif" evidence="6">
    <location>
        <begin position="2"/>
        <end position="30"/>
    </location>
</feature>
<dbReference type="GO" id="GO:0016787">
    <property type="term" value="F:hydrolase activity"/>
    <property type="evidence" value="ECO:0007669"/>
    <property type="project" value="UniProtKB-KW"/>
</dbReference>
<keyword evidence="3 11" id="KW-0347">Helicase</keyword>
<dbReference type="InterPro" id="IPR044742">
    <property type="entry name" value="DEAD/DEAH_RhlB"/>
</dbReference>
<accession>A0A7X0SUY5</accession>
<dbReference type="GO" id="GO:0005829">
    <property type="term" value="C:cytosol"/>
    <property type="evidence" value="ECO:0007669"/>
    <property type="project" value="TreeGrafter"/>
</dbReference>
<dbReference type="InterPro" id="IPR014014">
    <property type="entry name" value="RNA_helicase_DEAD_Q_motif"/>
</dbReference>
<feature type="compositionally biased region" description="Gly residues" evidence="7">
    <location>
        <begin position="452"/>
        <end position="465"/>
    </location>
</feature>
<feature type="compositionally biased region" description="Gly residues" evidence="7">
    <location>
        <begin position="586"/>
        <end position="622"/>
    </location>
</feature>
<dbReference type="Pfam" id="PF00271">
    <property type="entry name" value="Helicase_C"/>
    <property type="match status" value="1"/>
</dbReference>
<comment type="caution">
    <text evidence="11">The sequence shown here is derived from an EMBL/GenBank/DDBJ whole genome shotgun (WGS) entry which is preliminary data.</text>
</comment>
<evidence type="ECO:0000313" key="12">
    <source>
        <dbReference type="Proteomes" id="UP000564644"/>
    </source>
</evidence>
<feature type="compositionally biased region" description="Low complexity" evidence="7">
    <location>
        <begin position="544"/>
        <end position="561"/>
    </location>
</feature>
<dbReference type="Gene3D" id="3.40.50.300">
    <property type="entry name" value="P-loop containing nucleotide triphosphate hydrolases"/>
    <property type="match status" value="2"/>
</dbReference>
<dbReference type="Pfam" id="PF00270">
    <property type="entry name" value="DEAD"/>
    <property type="match status" value="1"/>
</dbReference>